<sequence length="153" mass="17111">MVESKISTTMKKIHLFGLIVIAIAIGIIISTYGSASTYSNFTEAEELAKEGETSEVHVVGKLTKDTNGQIVGMKYDPIADANRFEFMLVDTNKVVKKVVYLSPKPQDFDKSEQVVVIGRMQKDYFECNKILMKCPSKYTNEAPDFKEATAEKI</sequence>
<dbReference type="Proteomes" id="UP000000493">
    <property type="component" value="Chromosome"/>
</dbReference>
<proteinExistence type="predicted"/>
<keyword evidence="3" id="KW-0201">Cytochrome c-type biogenesis</keyword>
<comment type="subcellular location">
    <subcellularLocation>
        <location evidence="1">Membrane</location>
    </subcellularLocation>
</comment>
<reference evidence="6 7" key="2">
    <citation type="journal article" date="2012" name="Stand. Genomic Sci.">
        <title>Complete genome sequence of the aquatic bacterium Runella slithyformis type strain (LSU 4(T)).</title>
        <authorList>
            <person name="Copeland A."/>
            <person name="Zhang X."/>
            <person name="Misra M."/>
            <person name="Lapidus A."/>
            <person name="Nolan M."/>
            <person name="Lucas S."/>
            <person name="Deshpande S."/>
            <person name="Cheng J.F."/>
            <person name="Tapia R."/>
            <person name="Goodwin L.A."/>
            <person name="Pitluck S."/>
            <person name="Liolios K."/>
            <person name="Pagani I."/>
            <person name="Ivanova N."/>
            <person name="Mikhailova N."/>
            <person name="Pati A."/>
            <person name="Chen A."/>
            <person name="Palaniappan K."/>
            <person name="Land M."/>
            <person name="Hauser L."/>
            <person name="Pan C."/>
            <person name="Jeffries C.D."/>
            <person name="Detter J.C."/>
            <person name="Brambilla E.M."/>
            <person name="Rohde M."/>
            <person name="Djao O.D."/>
            <person name="Goker M."/>
            <person name="Sikorski J."/>
            <person name="Tindall B.J."/>
            <person name="Woyke T."/>
            <person name="Bristow J."/>
            <person name="Eisen J.A."/>
            <person name="Markowitz V."/>
            <person name="Hugenholtz P."/>
            <person name="Kyrpides N.C."/>
            <person name="Klenk H.P."/>
            <person name="Mavromatis K."/>
        </authorList>
    </citation>
    <scope>NUCLEOTIDE SEQUENCE [LARGE SCALE GENOMIC DNA]</scope>
    <source>
        <strain evidence="7">ATCC 29530 / DSM 19594 / LMG 11500 / NCIMB 11436 / LSU 4</strain>
    </source>
</reference>
<feature type="transmembrane region" description="Helical" evidence="5">
    <location>
        <begin position="12"/>
        <end position="33"/>
    </location>
</feature>
<evidence type="ECO:0000313" key="6">
    <source>
        <dbReference type="EMBL" id="AEI49581.1"/>
    </source>
</evidence>
<protein>
    <recommendedName>
        <fullName evidence="8">Cytochrome c maturation protein CcmE</fullName>
    </recommendedName>
</protein>
<name>A0A7U3ZLV1_RUNSL</name>
<evidence type="ECO:0000256" key="5">
    <source>
        <dbReference type="SAM" id="Phobius"/>
    </source>
</evidence>
<dbReference type="InterPro" id="IPR012340">
    <property type="entry name" value="NA-bd_OB-fold"/>
</dbReference>
<keyword evidence="5" id="KW-1133">Transmembrane helix</keyword>
<dbReference type="KEGG" id="rsi:Runsl_3202"/>
<dbReference type="AlphaFoldDB" id="A0A7U3ZLV1"/>
<dbReference type="GO" id="GO:0020037">
    <property type="term" value="F:heme binding"/>
    <property type="evidence" value="ECO:0007669"/>
    <property type="project" value="InterPro"/>
</dbReference>
<evidence type="ECO:0000313" key="7">
    <source>
        <dbReference type="Proteomes" id="UP000000493"/>
    </source>
</evidence>
<evidence type="ECO:0000256" key="3">
    <source>
        <dbReference type="ARBA" id="ARBA00022748"/>
    </source>
</evidence>
<keyword evidence="4 5" id="KW-0472">Membrane</keyword>
<keyword evidence="7" id="KW-1185">Reference proteome</keyword>
<evidence type="ECO:0000256" key="2">
    <source>
        <dbReference type="ARBA" id="ARBA00022617"/>
    </source>
</evidence>
<dbReference type="Pfam" id="PF03100">
    <property type="entry name" value="CcmE"/>
    <property type="match status" value="1"/>
</dbReference>
<evidence type="ECO:0000256" key="1">
    <source>
        <dbReference type="ARBA" id="ARBA00004370"/>
    </source>
</evidence>
<organism evidence="6 7">
    <name type="scientific">Runella slithyformis (strain ATCC 29530 / DSM 19594 / LMG 11500 / NCIMB 11436 / LSU 4)</name>
    <dbReference type="NCBI Taxonomy" id="761193"/>
    <lineage>
        <taxon>Bacteria</taxon>
        <taxon>Pseudomonadati</taxon>
        <taxon>Bacteroidota</taxon>
        <taxon>Cytophagia</taxon>
        <taxon>Cytophagales</taxon>
        <taxon>Spirosomataceae</taxon>
        <taxon>Runella</taxon>
    </lineage>
</organism>
<keyword evidence="2" id="KW-0349">Heme</keyword>
<gene>
    <name evidence="6" type="ordered locus">Runsl_3202</name>
</gene>
<dbReference type="GO" id="GO:0017003">
    <property type="term" value="P:protein-heme linkage"/>
    <property type="evidence" value="ECO:0007669"/>
    <property type="project" value="InterPro"/>
</dbReference>
<keyword evidence="5" id="KW-0812">Transmembrane</keyword>
<accession>A0A7U3ZLV1</accession>
<evidence type="ECO:0008006" key="8">
    <source>
        <dbReference type="Google" id="ProtNLM"/>
    </source>
</evidence>
<dbReference type="SUPFAM" id="SSF82093">
    <property type="entry name" value="Heme chaperone CcmE"/>
    <property type="match status" value="1"/>
</dbReference>
<dbReference type="EMBL" id="CP002859">
    <property type="protein sequence ID" value="AEI49581.1"/>
    <property type="molecule type" value="Genomic_DNA"/>
</dbReference>
<keyword evidence="2" id="KW-0408">Iron</keyword>
<dbReference type="GO" id="GO:0005886">
    <property type="term" value="C:plasma membrane"/>
    <property type="evidence" value="ECO:0007669"/>
    <property type="project" value="InterPro"/>
</dbReference>
<keyword evidence="2" id="KW-0479">Metal-binding</keyword>
<evidence type="ECO:0000256" key="4">
    <source>
        <dbReference type="ARBA" id="ARBA00023136"/>
    </source>
</evidence>
<dbReference type="Gene3D" id="2.40.50.140">
    <property type="entry name" value="Nucleic acid-binding proteins"/>
    <property type="match status" value="1"/>
</dbReference>
<reference evidence="7" key="1">
    <citation type="submission" date="2011-06" db="EMBL/GenBank/DDBJ databases">
        <title>The complete genome of chromosome of Runella slithyformis DSM 19594.</title>
        <authorList>
            <consortium name="US DOE Joint Genome Institute (JGI-PGF)"/>
            <person name="Lucas S."/>
            <person name="Han J."/>
            <person name="Lapidus A."/>
            <person name="Bruce D."/>
            <person name="Goodwin L."/>
            <person name="Pitluck S."/>
            <person name="Peters L."/>
            <person name="Kyrpides N."/>
            <person name="Mavromatis K."/>
            <person name="Ivanova N."/>
            <person name="Ovchinnikova G."/>
            <person name="Zhang X."/>
            <person name="Misra M."/>
            <person name="Detter J.C."/>
            <person name="Tapia R."/>
            <person name="Han C."/>
            <person name="Land M."/>
            <person name="Hauser L."/>
            <person name="Markowitz V."/>
            <person name="Cheng J.-F."/>
            <person name="Hugenholtz P."/>
            <person name="Woyke T."/>
            <person name="Wu D."/>
            <person name="Tindall B."/>
            <person name="Faehrich R."/>
            <person name="Brambilla E."/>
            <person name="Klenk H.-P."/>
            <person name="Eisen J.A."/>
        </authorList>
    </citation>
    <scope>NUCLEOTIDE SEQUENCE [LARGE SCALE GENOMIC DNA]</scope>
    <source>
        <strain evidence="7">ATCC 29530 / DSM 19594 / LMG 11500 / NCIMB 11436 / LSU 4</strain>
    </source>
</reference>
<dbReference type="InterPro" id="IPR036127">
    <property type="entry name" value="CcmE-like_sf"/>
</dbReference>
<dbReference type="GO" id="GO:0017004">
    <property type="term" value="P:cytochrome complex assembly"/>
    <property type="evidence" value="ECO:0007669"/>
    <property type="project" value="UniProtKB-KW"/>
</dbReference>
<dbReference type="InterPro" id="IPR004329">
    <property type="entry name" value="CcmE"/>
</dbReference>